<evidence type="ECO:0000313" key="1">
    <source>
        <dbReference type="EnsemblPlants" id="TuG1812G0500001360.01.T01.cds431262"/>
    </source>
</evidence>
<accession>A0A8R7QDA3</accession>
<reference evidence="1" key="2">
    <citation type="submission" date="2018-03" db="EMBL/GenBank/DDBJ databases">
        <title>The Triticum urartu genome reveals the dynamic nature of wheat genome evolution.</title>
        <authorList>
            <person name="Ling H."/>
            <person name="Ma B."/>
            <person name="Shi X."/>
            <person name="Liu H."/>
            <person name="Dong L."/>
            <person name="Sun H."/>
            <person name="Cao Y."/>
            <person name="Gao Q."/>
            <person name="Zheng S."/>
            <person name="Li Y."/>
            <person name="Yu Y."/>
            <person name="Du H."/>
            <person name="Qi M."/>
            <person name="Li Y."/>
            <person name="Yu H."/>
            <person name="Cui Y."/>
            <person name="Wang N."/>
            <person name="Chen C."/>
            <person name="Wu H."/>
            <person name="Zhao Y."/>
            <person name="Zhang J."/>
            <person name="Li Y."/>
            <person name="Zhou W."/>
            <person name="Zhang B."/>
            <person name="Hu W."/>
            <person name="Eijk M."/>
            <person name="Tang J."/>
            <person name="Witsenboer H."/>
            <person name="Zhao S."/>
            <person name="Li Z."/>
            <person name="Zhang A."/>
            <person name="Wang D."/>
            <person name="Liang C."/>
        </authorList>
    </citation>
    <scope>NUCLEOTIDE SEQUENCE [LARGE SCALE GENOMIC DNA]</scope>
    <source>
        <strain evidence="1">cv. G1812</strain>
    </source>
</reference>
<reference evidence="2" key="1">
    <citation type="journal article" date="2013" name="Nature">
        <title>Draft genome of the wheat A-genome progenitor Triticum urartu.</title>
        <authorList>
            <person name="Ling H.Q."/>
            <person name="Zhao S."/>
            <person name="Liu D."/>
            <person name="Wang J."/>
            <person name="Sun H."/>
            <person name="Zhang C."/>
            <person name="Fan H."/>
            <person name="Li D."/>
            <person name="Dong L."/>
            <person name="Tao Y."/>
            <person name="Gao C."/>
            <person name="Wu H."/>
            <person name="Li Y."/>
            <person name="Cui Y."/>
            <person name="Guo X."/>
            <person name="Zheng S."/>
            <person name="Wang B."/>
            <person name="Yu K."/>
            <person name="Liang Q."/>
            <person name="Yang W."/>
            <person name="Lou X."/>
            <person name="Chen J."/>
            <person name="Feng M."/>
            <person name="Jian J."/>
            <person name="Zhang X."/>
            <person name="Luo G."/>
            <person name="Jiang Y."/>
            <person name="Liu J."/>
            <person name="Wang Z."/>
            <person name="Sha Y."/>
            <person name="Zhang B."/>
            <person name="Wu H."/>
            <person name="Tang D."/>
            <person name="Shen Q."/>
            <person name="Xue P."/>
            <person name="Zou S."/>
            <person name="Wang X."/>
            <person name="Liu X."/>
            <person name="Wang F."/>
            <person name="Yang Y."/>
            <person name="An X."/>
            <person name="Dong Z."/>
            <person name="Zhang K."/>
            <person name="Zhang X."/>
            <person name="Luo M.C."/>
            <person name="Dvorak J."/>
            <person name="Tong Y."/>
            <person name="Wang J."/>
            <person name="Yang H."/>
            <person name="Li Z."/>
            <person name="Wang D."/>
            <person name="Zhang A."/>
            <person name="Wang J."/>
        </authorList>
    </citation>
    <scope>NUCLEOTIDE SEQUENCE</scope>
    <source>
        <strain evidence="2">cv. G1812</strain>
    </source>
</reference>
<dbReference type="Gramene" id="TuG1812G0500001360.01.T01">
    <property type="protein sequence ID" value="TuG1812G0500001360.01.T01.cds431262"/>
    <property type="gene ID" value="TuG1812G0500001360.01"/>
</dbReference>
<dbReference type="Proteomes" id="UP000015106">
    <property type="component" value="Chromosome 5"/>
</dbReference>
<dbReference type="EnsemblPlants" id="TuG1812G0500001360.01.T01">
    <property type="protein sequence ID" value="TuG1812G0500001360.01.T01.cds431262"/>
    <property type="gene ID" value="TuG1812G0500001360.01"/>
</dbReference>
<organism evidence="1 2">
    <name type="scientific">Triticum urartu</name>
    <name type="common">Red wild einkorn</name>
    <name type="synonym">Crithodium urartu</name>
    <dbReference type="NCBI Taxonomy" id="4572"/>
    <lineage>
        <taxon>Eukaryota</taxon>
        <taxon>Viridiplantae</taxon>
        <taxon>Streptophyta</taxon>
        <taxon>Embryophyta</taxon>
        <taxon>Tracheophyta</taxon>
        <taxon>Spermatophyta</taxon>
        <taxon>Magnoliopsida</taxon>
        <taxon>Liliopsida</taxon>
        <taxon>Poales</taxon>
        <taxon>Poaceae</taxon>
        <taxon>BOP clade</taxon>
        <taxon>Pooideae</taxon>
        <taxon>Triticodae</taxon>
        <taxon>Triticeae</taxon>
        <taxon>Triticinae</taxon>
        <taxon>Triticum</taxon>
    </lineage>
</organism>
<protein>
    <submittedName>
        <fullName evidence="1">Uncharacterized protein</fullName>
    </submittedName>
</protein>
<keyword evidence="2" id="KW-1185">Reference proteome</keyword>
<evidence type="ECO:0000313" key="2">
    <source>
        <dbReference type="Proteomes" id="UP000015106"/>
    </source>
</evidence>
<sequence>MPAEASNLRGRLGIAPSPCDRSRVLLAPRSLLPTSAAVVGDMVRIRSALPSHQIQVVGFSIAALVSSSSPCRRGGCAPLLMWLSSYSSNNSKICSIK</sequence>
<name>A0A8R7QDA3_TRIUA</name>
<proteinExistence type="predicted"/>
<dbReference type="AlphaFoldDB" id="A0A8R7QDA3"/>
<reference evidence="1" key="3">
    <citation type="submission" date="2022-06" db="UniProtKB">
        <authorList>
            <consortium name="EnsemblPlants"/>
        </authorList>
    </citation>
    <scope>IDENTIFICATION</scope>
</reference>